<reference evidence="2" key="2">
    <citation type="submission" date="2025-09" db="UniProtKB">
        <authorList>
            <consortium name="Ensembl"/>
        </authorList>
    </citation>
    <scope>IDENTIFICATION</scope>
</reference>
<name>A0A663MSI8_ATHCN</name>
<keyword evidence="3" id="KW-1185">Reference proteome</keyword>
<evidence type="ECO:0000256" key="1">
    <source>
        <dbReference type="SAM" id="Phobius"/>
    </source>
</evidence>
<evidence type="ECO:0000313" key="3">
    <source>
        <dbReference type="Proteomes" id="UP000472269"/>
    </source>
</evidence>
<keyword evidence="1" id="KW-0472">Membrane</keyword>
<dbReference type="AlphaFoldDB" id="A0A663MSI8"/>
<keyword evidence="1" id="KW-1133">Transmembrane helix</keyword>
<dbReference type="Ensembl" id="ENSACUT00000015380.1">
    <property type="protein sequence ID" value="ENSACUP00000014408.1"/>
    <property type="gene ID" value="ENSACUG00000009687.1"/>
</dbReference>
<protein>
    <submittedName>
        <fullName evidence="2">Uncharacterized protein</fullName>
    </submittedName>
</protein>
<reference evidence="2" key="1">
    <citation type="submission" date="2025-08" db="UniProtKB">
        <authorList>
            <consortium name="Ensembl"/>
        </authorList>
    </citation>
    <scope>IDENTIFICATION</scope>
</reference>
<dbReference type="Proteomes" id="UP000472269">
    <property type="component" value="Unplaced"/>
</dbReference>
<organism evidence="2 3">
    <name type="scientific">Athene cunicularia</name>
    <name type="common">Burrowing owl</name>
    <name type="synonym">Speotyto cunicularia</name>
    <dbReference type="NCBI Taxonomy" id="194338"/>
    <lineage>
        <taxon>Eukaryota</taxon>
        <taxon>Metazoa</taxon>
        <taxon>Chordata</taxon>
        <taxon>Craniata</taxon>
        <taxon>Vertebrata</taxon>
        <taxon>Euteleostomi</taxon>
        <taxon>Archelosauria</taxon>
        <taxon>Archosauria</taxon>
        <taxon>Dinosauria</taxon>
        <taxon>Saurischia</taxon>
        <taxon>Theropoda</taxon>
        <taxon>Coelurosauria</taxon>
        <taxon>Aves</taxon>
        <taxon>Neognathae</taxon>
        <taxon>Neoaves</taxon>
        <taxon>Telluraves</taxon>
        <taxon>Strigiformes</taxon>
        <taxon>Strigidae</taxon>
        <taxon>Athene</taxon>
    </lineage>
</organism>
<proteinExistence type="predicted"/>
<evidence type="ECO:0000313" key="2">
    <source>
        <dbReference type="Ensembl" id="ENSACUP00000014408.1"/>
    </source>
</evidence>
<sequence>MSAQAQMRAMLDQLMGTSRDGKYIYLFLPMKSSFIHLHFFLIYAVSEGKIYQKEKVSDTMS</sequence>
<accession>A0A663MSI8</accession>
<keyword evidence="1" id="KW-0812">Transmembrane</keyword>
<feature type="transmembrane region" description="Helical" evidence="1">
    <location>
        <begin position="23"/>
        <end position="45"/>
    </location>
</feature>